<dbReference type="RefSeq" id="XP_008086148.1">
    <property type="nucleotide sequence ID" value="XM_008087957.1"/>
</dbReference>
<dbReference type="OMA" id="RFKTPRD"/>
<comment type="pathway">
    <text evidence="2">Lipid metabolism; fatty acid biosynthesis.</text>
</comment>
<keyword evidence="6 14" id="KW-0444">Lipid biosynthesis</keyword>
<dbReference type="Gene3D" id="1.10.1200.10">
    <property type="entry name" value="ACP-like"/>
    <property type="match status" value="1"/>
</dbReference>
<keyword evidence="7" id="KW-0597">Phosphoprotein</keyword>
<sequence length="138" mass="14918">MFRTALLKSARSATCQAVRWSAPIARPAVSGAFVTKSQFAPTAFQGLRCYSAAAGLKKQEVEGRIVDLLKNFDKVTDPSKITSTSHFANDLALDSLDTVEVVMAIEEEFSIEIPDKEADAIHSIDKAVEYILAQPDGG</sequence>
<evidence type="ECO:0000256" key="5">
    <source>
        <dbReference type="ARBA" id="ARBA00022450"/>
    </source>
</evidence>
<dbReference type="SUPFAM" id="SSF47336">
    <property type="entry name" value="ACP-like"/>
    <property type="match status" value="1"/>
</dbReference>
<dbReference type="GO" id="GO:0000036">
    <property type="term" value="F:acyl carrier activity"/>
    <property type="evidence" value="ECO:0007669"/>
    <property type="project" value="TreeGrafter"/>
</dbReference>
<keyword evidence="17" id="KW-1185">Reference proteome</keyword>
<comment type="similarity">
    <text evidence="3">Belongs to the acyl carrier protein (ACP) family.</text>
</comment>
<dbReference type="Pfam" id="PF00550">
    <property type="entry name" value="PP-binding"/>
    <property type="match status" value="1"/>
</dbReference>
<evidence type="ECO:0000256" key="4">
    <source>
        <dbReference type="ARBA" id="ARBA00022448"/>
    </source>
</evidence>
<dbReference type="OrthoDB" id="448946at2759"/>
<dbReference type="FunFam" id="1.10.1200.10:FF:000003">
    <property type="entry name" value="Acyl carrier protein"/>
    <property type="match status" value="1"/>
</dbReference>
<accession>S3DK86</accession>
<comment type="function">
    <text evidence="14">Carrier of the growing fatty acid chain in fatty acid biosynthesis.</text>
</comment>
<evidence type="ECO:0000313" key="16">
    <source>
        <dbReference type="EMBL" id="EPE26958.1"/>
    </source>
</evidence>
<dbReference type="GO" id="GO:0000035">
    <property type="term" value="F:acyl binding"/>
    <property type="evidence" value="ECO:0007669"/>
    <property type="project" value="TreeGrafter"/>
</dbReference>
<organism evidence="16 17">
    <name type="scientific">Glarea lozoyensis (strain ATCC 20868 / MF5171)</name>
    <dbReference type="NCBI Taxonomy" id="1116229"/>
    <lineage>
        <taxon>Eukaryota</taxon>
        <taxon>Fungi</taxon>
        <taxon>Dikarya</taxon>
        <taxon>Ascomycota</taxon>
        <taxon>Pezizomycotina</taxon>
        <taxon>Leotiomycetes</taxon>
        <taxon>Helotiales</taxon>
        <taxon>Helotiaceae</taxon>
        <taxon>Glarea</taxon>
    </lineage>
</organism>
<evidence type="ECO:0000256" key="12">
    <source>
        <dbReference type="ARBA" id="ARBA00023128"/>
    </source>
</evidence>
<dbReference type="GeneID" id="19461928"/>
<name>S3DK86_GLAL2</name>
<dbReference type="EMBL" id="KE145370">
    <property type="protein sequence ID" value="EPE26958.1"/>
    <property type="molecule type" value="Genomic_DNA"/>
</dbReference>
<keyword evidence="9" id="KW-0809">Transit peptide</keyword>
<dbReference type="PROSITE" id="PS50075">
    <property type="entry name" value="CARRIER"/>
    <property type="match status" value="1"/>
</dbReference>
<keyword evidence="13 14" id="KW-0275">Fatty acid biosynthesis</keyword>
<protein>
    <recommendedName>
        <fullName evidence="14">Acyl carrier protein</fullName>
    </recommendedName>
</protein>
<keyword evidence="11" id="KW-0443">Lipid metabolism</keyword>
<dbReference type="NCBIfam" id="TIGR00517">
    <property type="entry name" value="acyl_carrier"/>
    <property type="match status" value="1"/>
</dbReference>
<keyword evidence="12" id="KW-0496">Mitochondrion</keyword>
<keyword evidence="8" id="KW-0276">Fatty acid metabolism</keyword>
<dbReference type="GO" id="GO:0099128">
    <property type="term" value="C:mitochondrial [2Fe-2S] assembly complex"/>
    <property type="evidence" value="ECO:0007669"/>
    <property type="project" value="UniProtKB-ARBA"/>
</dbReference>
<feature type="domain" description="Carrier" evidence="15">
    <location>
        <begin position="59"/>
        <end position="135"/>
    </location>
</feature>
<dbReference type="PANTHER" id="PTHR20863">
    <property type="entry name" value="ACYL CARRIER PROTEIN"/>
    <property type="match status" value="1"/>
</dbReference>
<dbReference type="KEGG" id="glz:GLAREA_02872"/>
<dbReference type="HAMAP" id="MF_01217">
    <property type="entry name" value="Acyl_carrier"/>
    <property type="match status" value="1"/>
</dbReference>
<keyword evidence="10" id="KW-0249">Electron transport</keyword>
<evidence type="ECO:0000256" key="6">
    <source>
        <dbReference type="ARBA" id="ARBA00022516"/>
    </source>
</evidence>
<dbReference type="HOGENOM" id="CLU_108696_0_0_1"/>
<dbReference type="InterPro" id="IPR009081">
    <property type="entry name" value="PP-bd_ACP"/>
</dbReference>
<keyword evidence="5 14" id="KW-0596">Phosphopantetheine</keyword>
<dbReference type="InterPro" id="IPR036736">
    <property type="entry name" value="ACP-like_sf"/>
</dbReference>
<keyword evidence="4" id="KW-0813">Transport</keyword>
<reference evidence="16 17" key="1">
    <citation type="journal article" date="2013" name="BMC Genomics">
        <title>Genomics-driven discovery of the pneumocandin biosynthetic gene cluster in the fungus Glarea lozoyensis.</title>
        <authorList>
            <person name="Chen L."/>
            <person name="Yue Q."/>
            <person name="Zhang X."/>
            <person name="Xiang M."/>
            <person name="Wang C."/>
            <person name="Li S."/>
            <person name="Che Y."/>
            <person name="Ortiz-Lopez F.J."/>
            <person name="Bills G.F."/>
            <person name="Liu X."/>
            <person name="An Z."/>
        </authorList>
    </citation>
    <scope>NUCLEOTIDE SEQUENCE [LARGE SCALE GENOMIC DNA]</scope>
    <source>
        <strain evidence="17">ATCC 20868 / MF5171</strain>
    </source>
</reference>
<dbReference type="PANTHER" id="PTHR20863:SF28">
    <property type="entry name" value="ACYL CARRIER PROTEIN, MITOCHONDRIAL"/>
    <property type="match status" value="1"/>
</dbReference>
<evidence type="ECO:0000256" key="9">
    <source>
        <dbReference type="ARBA" id="ARBA00022946"/>
    </source>
</evidence>
<evidence type="ECO:0000256" key="1">
    <source>
        <dbReference type="ARBA" id="ARBA00004173"/>
    </source>
</evidence>
<proteinExistence type="inferred from homology"/>
<evidence type="ECO:0000256" key="7">
    <source>
        <dbReference type="ARBA" id="ARBA00022553"/>
    </source>
</evidence>
<dbReference type="eggNOG" id="KOG1748">
    <property type="taxonomic scope" value="Eukaryota"/>
</dbReference>
<dbReference type="Proteomes" id="UP000016922">
    <property type="component" value="Unassembled WGS sequence"/>
</dbReference>
<evidence type="ECO:0000256" key="13">
    <source>
        <dbReference type="ARBA" id="ARBA00023160"/>
    </source>
</evidence>
<evidence type="ECO:0000313" key="17">
    <source>
        <dbReference type="Proteomes" id="UP000016922"/>
    </source>
</evidence>
<evidence type="ECO:0000256" key="2">
    <source>
        <dbReference type="ARBA" id="ARBA00005194"/>
    </source>
</evidence>
<evidence type="ECO:0000256" key="11">
    <source>
        <dbReference type="ARBA" id="ARBA00023098"/>
    </source>
</evidence>
<evidence type="ECO:0000256" key="14">
    <source>
        <dbReference type="RuleBase" id="RU000722"/>
    </source>
</evidence>
<comment type="subcellular location">
    <subcellularLocation>
        <location evidence="1">Mitochondrion</location>
    </subcellularLocation>
</comment>
<gene>
    <name evidence="16" type="ORF">GLAREA_02872</name>
</gene>
<evidence type="ECO:0000256" key="3">
    <source>
        <dbReference type="ARBA" id="ARBA00010930"/>
    </source>
</evidence>
<dbReference type="AlphaFoldDB" id="S3DK86"/>
<evidence type="ECO:0000256" key="8">
    <source>
        <dbReference type="ARBA" id="ARBA00022832"/>
    </source>
</evidence>
<dbReference type="STRING" id="1116229.S3DK86"/>
<dbReference type="InterPro" id="IPR003231">
    <property type="entry name" value="ACP"/>
</dbReference>
<evidence type="ECO:0000259" key="15">
    <source>
        <dbReference type="PROSITE" id="PS50075"/>
    </source>
</evidence>
<evidence type="ECO:0000256" key="10">
    <source>
        <dbReference type="ARBA" id="ARBA00022982"/>
    </source>
</evidence>